<feature type="transmembrane region" description="Helical" evidence="8">
    <location>
        <begin position="334"/>
        <end position="352"/>
    </location>
</feature>
<dbReference type="PANTHER" id="PTHR43029:SF10">
    <property type="entry name" value="AMMONIUM TRANSPORTER MEP2"/>
    <property type="match status" value="1"/>
</dbReference>
<feature type="transmembrane region" description="Helical" evidence="8">
    <location>
        <begin position="210"/>
        <end position="232"/>
    </location>
</feature>
<dbReference type="Proteomes" id="UP001499959">
    <property type="component" value="Unassembled WGS sequence"/>
</dbReference>
<feature type="transmembrane region" description="Helical" evidence="8">
    <location>
        <begin position="445"/>
        <end position="473"/>
    </location>
</feature>
<dbReference type="InterPro" id="IPR024041">
    <property type="entry name" value="NH4_transpt_AmtB-like_dom"/>
</dbReference>
<feature type="transmembrane region" description="Helical" evidence="8">
    <location>
        <begin position="118"/>
        <end position="139"/>
    </location>
</feature>
<dbReference type="NCBIfam" id="TIGR00836">
    <property type="entry name" value="amt"/>
    <property type="match status" value="1"/>
</dbReference>
<feature type="transmembrane region" description="Helical" evidence="8">
    <location>
        <begin position="151"/>
        <end position="169"/>
    </location>
</feature>
<feature type="transmembrane region" description="Helical" evidence="8">
    <location>
        <begin position="493"/>
        <end position="516"/>
    </location>
</feature>
<evidence type="ECO:0000256" key="5">
    <source>
        <dbReference type="ARBA" id="ARBA00022989"/>
    </source>
</evidence>
<evidence type="ECO:0000313" key="11">
    <source>
        <dbReference type="Proteomes" id="UP001499959"/>
    </source>
</evidence>
<feature type="transmembrane region" description="Helical" evidence="8">
    <location>
        <begin position="32"/>
        <end position="52"/>
    </location>
</feature>
<dbReference type="InterPro" id="IPR001905">
    <property type="entry name" value="Ammonium_transpt"/>
</dbReference>
<evidence type="ECO:0000259" key="9">
    <source>
        <dbReference type="Pfam" id="PF00909"/>
    </source>
</evidence>
<feature type="transmembrane region" description="Helical" evidence="8">
    <location>
        <begin position="358"/>
        <end position="377"/>
    </location>
</feature>
<reference evidence="11" key="1">
    <citation type="journal article" date="2019" name="Int. J. Syst. Evol. Microbiol.">
        <title>The Global Catalogue of Microorganisms (GCM) 10K type strain sequencing project: providing services to taxonomists for standard genome sequencing and annotation.</title>
        <authorList>
            <consortium name="The Broad Institute Genomics Platform"/>
            <consortium name="The Broad Institute Genome Sequencing Center for Infectious Disease"/>
            <person name="Wu L."/>
            <person name="Ma J."/>
        </authorList>
    </citation>
    <scope>NUCLEOTIDE SEQUENCE [LARGE SCALE GENOMIC DNA]</scope>
    <source>
        <strain evidence="11">JCM 18204</strain>
    </source>
</reference>
<accession>A0ABP9BLH7</accession>
<evidence type="ECO:0000256" key="7">
    <source>
        <dbReference type="ARBA" id="ARBA00023177"/>
    </source>
</evidence>
<keyword evidence="4 8" id="KW-0812">Transmembrane</keyword>
<keyword evidence="11" id="KW-1185">Reference proteome</keyword>
<proteinExistence type="inferred from homology"/>
<keyword evidence="6 8" id="KW-0472">Membrane</keyword>
<dbReference type="EMBL" id="BAABJE010000012">
    <property type="protein sequence ID" value="GAA4797352.1"/>
    <property type="molecule type" value="Genomic_DNA"/>
</dbReference>
<sequence>MSGFLSGSKTHAVPKHDVPKPAALKYAAVKRAALLALLFGAMTFGTTLVASAQTAPATDAVATEAAAPAADAPADAAPATAEAVAPATAEAAPANAAPAEAAAAEAPPAPTPDKGDTAWILVCSALVIFMTLPGLALFYGGLVRSKNVLSILMQCLVVFSLVAVLWVLYGYSLAFTENNAFIGGGARLLGAGLNGALGATFTKGVYIPELAFFVFQGAFACITCALIVGAFAERVKFAGLLLFTVIWFTFAYAPMAHMVWFFPGPDAFTDTAAVEGVLAKSGYLWAKGALDFAGGTVVHINAAIAGLVGAYVIGPRLGYRREAIRPHNLTQTMVGASILWFGWFGFNAGSALEANGVAALAFVNTFLATAAAVLVWSAVEWIARGKPSMLGGASGAVAGLVAITPAAGLVGLMGALAIGAIAGLVCFWGVTGLKKLLRADDSLDVFGVHGVGGITGALLTGVFAAPSLGGAGIWDYVTETALADYSIASQVWIQFQGVVVTVVLSGLVSLIAFTLVKYTIGLRVNEDAEREGLDIASHGEAAYEH</sequence>
<evidence type="ECO:0000256" key="6">
    <source>
        <dbReference type="ARBA" id="ARBA00023136"/>
    </source>
</evidence>
<name>A0ABP9BLH7_9GAMM</name>
<evidence type="ECO:0000313" key="10">
    <source>
        <dbReference type="EMBL" id="GAA4797352.1"/>
    </source>
</evidence>
<dbReference type="Gene3D" id="1.10.3430.10">
    <property type="entry name" value="Ammonium transporter AmtB like domains"/>
    <property type="match status" value="1"/>
</dbReference>
<comment type="similarity">
    <text evidence="2 8">Belongs to the ammonia transporter channel (TC 1.A.11.2) family.</text>
</comment>
<keyword evidence="3 8" id="KW-0813">Transport</keyword>
<feature type="transmembrane region" description="Helical" evidence="8">
    <location>
        <begin position="292"/>
        <end position="313"/>
    </location>
</feature>
<keyword evidence="5 8" id="KW-1133">Transmembrane helix</keyword>
<dbReference type="SUPFAM" id="SSF111352">
    <property type="entry name" value="Ammonium transporter"/>
    <property type="match status" value="1"/>
</dbReference>
<evidence type="ECO:0000256" key="2">
    <source>
        <dbReference type="ARBA" id="ARBA00005887"/>
    </source>
</evidence>
<comment type="subcellular location">
    <subcellularLocation>
        <location evidence="8">Cell membrane</location>
        <topology evidence="8">Multi-pass membrane protein</topology>
    </subcellularLocation>
    <subcellularLocation>
        <location evidence="1">Membrane</location>
        <topology evidence="1">Multi-pass membrane protein</topology>
    </subcellularLocation>
</comment>
<dbReference type="InterPro" id="IPR018047">
    <property type="entry name" value="Ammonium_transpt_CS"/>
</dbReference>
<evidence type="ECO:0000256" key="8">
    <source>
        <dbReference type="RuleBase" id="RU362002"/>
    </source>
</evidence>
<feature type="transmembrane region" description="Helical" evidence="8">
    <location>
        <begin position="389"/>
        <end position="407"/>
    </location>
</feature>
<feature type="transmembrane region" description="Helical" evidence="8">
    <location>
        <begin position="413"/>
        <end position="433"/>
    </location>
</feature>
<organism evidence="10 11">
    <name type="scientific">Lysobacter hankyongensis</name>
    <dbReference type="NCBI Taxonomy" id="1176535"/>
    <lineage>
        <taxon>Bacteria</taxon>
        <taxon>Pseudomonadati</taxon>
        <taxon>Pseudomonadota</taxon>
        <taxon>Gammaproteobacteria</taxon>
        <taxon>Lysobacterales</taxon>
        <taxon>Lysobacteraceae</taxon>
        <taxon>Lysobacter</taxon>
    </lineage>
</organism>
<evidence type="ECO:0000256" key="4">
    <source>
        <dbReference type="ARBA" id="ARBA00022692"/>
    </source>
</evidence>
<feature type="transmembrane region" description="Helical" evidence="8">
    <location>
        <begin position="239"/>
        <end position="262"/>
    </location>
</feature>
<keyword evidence="7 8" id="KW-0924">Ammonia transport</keyword>
<comment type="caution">
    <text evidence="10">The sequence shown here is derived from an EMBL/GenBank/DDBJ whole genome shotgun (WGS) entry which is preliminary data.</text>
</comment>
<dbReference type="PANTHER" id="PTHR43029">
    <property type="entry name" value="AMMONIUM TRANSPORTER MEP2"/>
    <property type="match status" value="1"/>
</dbReference>
<gene>
    <name evidence="10" type="primary">amt</name>
    <name evidence="10" type="ORF">GCM10023307_24060</name>
</gene>
<evidence type="ECO:0000256" key="1">
    <source>
        <dbReference type="ARBA" id="ARBA00004141"/>
    </source>
</evidence>
<feature type="domain" description="Ammonium transporter AmtB-like" evidence="9">
    <location>
        <begin position="118"/>
        <end position="543"/>
    </location>
</feature>
<dbReference type="Pfam" id="PF00909">
    <property type="entry name" value="Ammonium_transp"/>
    <property type="match status" value="1"/>
</dbReference>
<dbReference type="InterPro" id="IPR029020">
    <property type="entry name" value="Ammonium/urea_transptr"/>
</dbReference>
<dbReference type="PROSITE" id="PS01219">
    <property type="entry name" value="AMMONIUM_TRANSP"/>
    <property type="match status" value="1"/>
</dbReference>
<protein>
    <recommendedName>
        <fullName evidence="8">Ammonium transporter</fullName>
    </recommendedName>
</protein>
<evidence type="ECO:0000256" key="3">
    <source>
        <dbReference type="ARBA" id="ARBA00022448"/>
    </source>
</evidence>